<feature type="non-terminal residue" evidence="11">
    <location>
        <position position="427"/>
    </location>
</feature>
<dbReference type="GO" id="GO:0016787">
    <property type="term" value="F:hydrolase activity"/>
    <property type="evidence" value="ECO:0007669"/>
    <property type="project" value="UniProtKB-KW"/>
</dbReference>
<dbReference type="InterPro" id="IPR014017">
    <property type="entry name" value="DNA_helicase_UvrD-like_C"/>
</dbReference>
<dbReference type="SUPFAM" id="SSF52540">
    <property type="entry name" value="P-loop containing nucleoside triphosphate hydrolases"/>
    <property type="match status" value="1"/>
</dbReference>
<dbReference type="GO" id="GO:0000725">
    <property type="term" value="P:recombinational repair"/>
    <property type="evidence" value="ECO:0007669"/>
    <property type="project" value="TreeGrafter"/>
</dbReference>
<organism evidence="11">
    <name type="scientific">marine sediment metagenome</name>
    <dbReference type="NCBI Taxonomy" id="412755"/>
    <lineage>
        <taxon>unclassified sequences</taxon>
        <taxon>metagenomes</taxon>
        <taxon>ecological metagenomes</taxon>
    </lineage>
</organism>
<comment type="caution">
    <text evidence="11">The sequence shown here is derived from an EMBL/GenBank/DDBJ whole genome shotgun (WGS) entry which is preliminary data.</text>
</comment>
<name>X1QPU3_9ZZZZ</name>
<accession>X1QPU3</accession>
<protein>
    <recommendedName>
        <fullName evidence="7">DNA 3'-5' helicase</fullName>
        <ecNumber evidence="7">5.6.2.4</ecNumber>
    </recommendedName>
</protein>
<dbReference type="EC" id="5.6.2.4" evidence="7"/>
<evidence type="ECO:0000256" key="3">
    <source>
        <dbReference type="ARBA" id="ARBA00022806"/>
    </source>
</evidence>
<keyword evidence="4" id="KW-0067">ATP-binding</keyword>
<keyword evidence="5" id="KW-0413">Isomerase</keyword>
<evidence type="ECO:0000256" key="7">
    <source>
        <dbReference type="ARBA" id="ARBA00034808"/>
    </source>
</evidence>
<keyword evidence="2" id="KW-0378">Hydrolase</keyword>
<comment type="catalytic activity">
    <reaction evidence="6">
        <text>Couples ATP hydrolysis with the unwinding of duplex DNA by translocating in the 3'-5' direction.</text>
        <dbReference type="EC" id="5.6.2.4"/>
    </reaction>
</comment>
<evidence type="ECO:0000256" key="5">
    <source>
        <dbReference type="ARBA" id="ARBA00023235"/>
    </source>
</evidence>
<dbReference type="AlphaFoldDB" id="X1QPU3"/>
<dbReference type="GO" id="GO:0043138">
    <property type="term" value="F:3'-5' DNA helicase activity"/>
    <property type="evidence" value="ECO:0007669"/>
    <property type="project" value="UniProtKB-EC"/>
</dbReference>
<dbReference type="Pfam" id="PF13361">
    <property type="entry name" value="UvrD_C"/>
    <property type="match status" value="1"/>
</dbReference>
<proteinExistence type="predicted"/>
<feature type="domain" description="UvrD-like helicase ATP-binding" evidence="9">
    <location>
        <begin position="84"/>
        <end position="169"/>
    </location>
</feature>
<evidence type="ECO:0000259" key="9">
    <source>
        <dbReference type="Pfam" id="PF00580"/>
    </source>
</evidence>
<evidence type="ECO:0000313" key="11">
    <source>
        <dbReference type="EMBL" id="GAI70537.1"/>
    </source>
</evidence>
<dbReference type="InterPro" id="IPR000212">
    <property type="entry name" value="DNA_helicase_UvrD/REP"/>
</dbReference>
<dbReference type="InterPro" id="IPR027417">
    <property type="entry name" value="P-loop_NTPase"/>
</dbReference>
<evidence type="ECO:0000259" key="10">
    <source>
        <dbReference type="Pfam" id="PF13361"/>
    </source>
</evidence>
<reference evidence="11" key="1">
    <citation type="journal article" date="2014" name="Front. Microbiol.">
        <title>High frequency of phylogenetically diverse reductive dehalogenase-homologous genes in deep subseafloor sedimentary metagenomes.</title>
        <authorList>
            <person name="Kawai M."/>
            <person name="Futagami T."/>
            <person name="Toyoda A."/>
            <person name="Takaki Y."/>
            <person name="Nishi S."/>
            <person name="Hori S."/>
            <person name="Arai W."/>
            <person name="Tsubouchi T."/>
            <person name="Morono Y."/>
            <person name="Uchiyama I."/>
            <person name="Ito T."/>
            <person name="Fujiyama A."/>
            <person name="Inagaki F."/>
            <person name="Takami H."/>
        </authorList>
    </citation>
    <scope>NUCLEOTIDE SEQUENCE</scope>
    <source>
        <strain evidence="11">Expedition CK06-06</strain>
    </source>
</reference>
<dbReference type="PANTHER" id="PTHR11070">
    <property type="entry name" value="UVRD / RECB / PCRA DNA HELICASE FAMILY MEMBER"/>
    <property type="match status" value="1"/>
</dbReference>
<sequence>MAGKNLWEFSSAFGYEISQADMGDENLEEHEGREAVLKTLGDYLLFFANWRANLLLEFEPAYRSFWELYRESLPEGWSLGVVRLFEERYRGYKEEKVLLDFNDMLTRVLEEGLQPALDVLIFDEAQDSSPLQYKVLDFWLQGVKRHYLAGDPDQCIYQWMGTDPDILMERPCDKLTSLIQSYRVPVAVHRLATKIIRTTTGYRPRSAPGEVRDASIDEVLNRFVSLNGNTAFILVRNLYLLEGLVDELYYWGIPFENLRGSAPFRGKTATKIVIARKLFRGELVSAEDLWLFISKIPQKRYFLRGLKAKVQALAKEQPQLSVGLGEIKGSCLGTFLDDPIGALGLSPRNQAYFKRVIKRYGESILLEKPRVTIGTIHSVKGMEADYVAVCPDMSKKTWLGWQRLPDEEKRVWYVAATRAREGLLLIH</sequence>
<dbReference type="InterPro" id="IPR014016">
    <property type="entry name" value="UvrD-like_ATP-bd"/>
</dbReference>
<dbReference type="Pfam" id="PF00580">
    <property type="entry name" value="UvrD-helicase"/>
    <property type="match status" value="1"/>
</dbReference>
<dbReference type="Gene3D" id="3.40.50.300">
    <property type="entry name" value="P-loop containing nucleotide triphosphate hydrolases"/>
    <property type="match status" value="2"/>
</dbReference>
<keyword evidence="3" id="KW-0347">Helicase</keyword>
<evidence type="ECO:0000256" key="2">
    <source>
        <dbReference type="ARBA" id="ARBA00022801"/>
    </source>
</evidence>
<keyword evidence="1" id="KW-0547">Nucleotide-binding</keyword>
<feature type="domain" description="UvrD-like helicase C-terminal" evidence="10">
    <location>
        <begin position="366"/>
        <end position="426"/>
    </location>
</feature>
<evidence type="ECO:0000256" key="1">
    <source>
        <dbReference type="ARBA" id="ARBA00022741"/>
    </source>
</evidence>
<evidence type="ECO:0000256" key="6">
    <source>
        <dbReference type="ARBA" id="ARBA00034617"/>
    </source>
</evidence>
<dbReference type="GO" id="GO:0003677">
    <property type="term" value="F:DNA binding"/>
    <property type="evidence" value="ECO:0007669"/>
    <property type="project" value="InterPro"/>
</dbReference>
<dbReference type="EMBL" id="BARW01000877">
    <property type="protein sequence ID" value="GAI70537.1"/>
    <property type="molecule type" value="Genomic_DNA"/>
</dbReference>
<evidence type="ECO:0000256" key="8">
    <source>
        <dbReference type="ARBA" id="ARBA00048988"/>
    </source>
</evidence>
<evidence type="ECO:0000256" key="4">
    <source>
        <dbReference type="ARBA" id="ARBA00022840"/>
    </source>
</evidence>
<dbReference type="GO" id="GO:0005524">
    <property type="term" value="F:ATP binding"/>
    <property type="evidence" value="ECO:0007669"/>
    <property type="project" value="UniProtKB-KW"/>
</dbReference>
<comment type="catalytic activity">
    <reaction evidence="8">
        <text>ATP + H2O = ADP + phosphate + H(+)</text>
        <dbReference type="Rhea" id="RHEA:13065"/>
        <dbReference type="ChEBI" id="CHEBI:15377"/>
        <dbReference type="ChEBI" id="CHEBI:15378"/>
        <dbReference type="ChEBI" id="CHEBI:30616"/>
        <dbReference type="ChEBI" id="CHEBI:43474"/>
        <dbReference type="ChEBI" id="CHEBI:456216"/>
        <dbReference type="EC" id="5.6.2.4"/>
    </reaction>
</comment>
<gene>
    <name evidence="11" type="ORF">S12H4_03205</name>
</gene>
<dbReference type="PANTHER" id="PTHR11070:SF2">
    <property type="entry name" value="ATP-DEPENDENT DNA HELICASE SRS2"/>
    <property type="match status" value="1"/>
</dbReference>